<dbReference type="AlphaFoldDB" id="M1DZ50"/>
<evidence type="ECO:0000256" key="1">
    <source>
        <dbReference type="SAM" id="MobiDB-lite"/>
    </source>
</evidence>
<dbReference type="PaxDb" id="4113-PGSC0003DMT400096739"/>
<dbReference type="Proteomes" id="UP000011115">
    <property type="component" value="Unassembled WGS sequence"/>
</dbReference>
<organism evidence="2 3">
    <name type="scientific">Solanum tuberosum</name>
    <name type="common">Potato</name>
    <dbReference type="NCBI Taxonomy" id="4113"/>
    <lineage>
        <taxon>Eukaryota</taxon>
        <taxon>Viridiplantae</taxon>
        <taxon>Streptophyta</taxon>
        <taxon>Embryophyta</taxon>
        <taxon>Tracheophyta</taxon>
        <taxon>Spermatophyta</taxon>
        <taxon>Magnoliopsida</taxon>
        <taxon>eudicotyledons</taxon>
        <taxon>Gunneridae</taxon>
        <taxon>Pentapetalae</taxon>
        <taxon>asterids</taxon>
        <taxon>lamiids</taxon>
        <taxon>Solanales</taxon>
        <taxon>Solanaceae</taxon>
        <taxon>Solanoideae</taxon>
        <taxon>Solaneae</taxon>
        <taxon>Solanum</taxon>
    </lineage>
</organism>
<proteinExistence type="predicted"/>
<accession>M1DZ50</accession>
<reference evidence="2" key="2">
    <citation type="submission" date="2015-06" db="UniProtKB">
        <authorList>
            <consortium name="EnsemblPlants"/>
        </authorList>
    </citation>
    <scope>IDENTIFICATION</scope>
    <source>
        <strain evidence="2">DM1-3 516 R44</strain>
    </source>
</reference>
<feature type="region of interest" description="Disordered" evidence="1">
    <location>
        <begin position="28"/>
        <end position="86"/>
    </location>
</feature>
<evidence type="ECO:0000313" key="3">
    <source>
        <dbReference type="Proteomes" id="UP000011115"/>
    </source>
</evidence>
<dbReference type="HOGENOM" id="CLU_1312050_0_0_1"/>
<evidence type="ECO:0000313" key="2">
    <source>
        <dbReference type="EnsemblPlants" id="PGSC0003DMT400096739"/>
    </source>
</evidence>
<feature type="compositionally biased region" description="Basic residues" evidence="1">
    <location>
        <begin position="37"/>
        <end position="53"/>
    </location>
</feature>
<dbReference type="EnsemblPlants" id="PGSC0003DMT400096739">
    <property type="protein sequence ID" value="PGSC0003DMT400096739"/>
    <property type="gene ID" value="PGSC0003DMG400046310"/>
</dbReference>
<name>M1DZ50_SOLTU</name>
<keyword evidence="3" id="KW-1185">Reference proteome</keyword>
<feature type="compositionally biased region" description="Polar residues" evidence="1">
    <location>
        <begin position="75"/>
        <end position="86"/>
    </location>
</feature>
<dbReference type="Gramene" id="PGSC0003DMT400096739">
    <property type="protein sequence ID" value="PGSC0003DMT400096739"/>
    <property type="gene ID" value="PGSC0003DMG400046310"/>
</dbReference>
<reference evidence="3" key="1">
    <citation type="journal article" date="2011" name="Nature">
        <title>Genome sequence and analysis of the tuber crop potato.</title>
        <authorList>
            <consortium name="The Potato Genome Sequencing Consortium"/>
        </authorList>
    </citation>
    <scope>NUCLEOTIDE SEQUENCE [LARGE SCALE GENOMIC DNA]</scope>
    <source>
        <strain evidence="3">cv. DM1-3 516 R44</strain>
    </source>
</reference>
<feature type="region of interest" description="Disordered" evidence="1">
    <location>
        <begin position="132"/>
        <end position="155"/>
    </location>
</feature>
<protein>
    <submittedName>
        <fullName evidence="2">Uncharacterized protein</fullName>
    </submittedName>
</protein>
<feature type="compositionally biased region" description="Low complexity" evidence="1">
    <location>
        <begin position="139"/>
        <end position="155"/>
    </location>
</feature>
<dbReference type="InParanoid" id="M1DZ50"/>
<sequence>MRPRPRGVVLPTARASWAWVGDCRFLPNDGTPTYGQPRRKAKQQASQPRRKAKGVVIATEVATPQTTLHKPPQASGKNQVLDDTSSNDSMEIDSIQFTSSISKNEEVVGSGTPIYTLVPEAKMTKRKVSPLHSKATHDPLALPSAPQASQAPQVPHVPVNPPWSMNHLKDARFVDYTLYHAPRLPLDADTGHRIMNDFKLTLLAYHKHTK</sequence>